<dbReference type="PANTHER" id="PTHR43796:SF2">
    <property type="entry name" value="CARBOXYNORSPERMIDINE SYNTHASE"/>
    <property type="match status" value="1"/>
</dbReference>
<dbReference type="InterPro" id="IPR036291">
    <property type="entry name" value="NAD(P)-bd_dom_sf"/>
</dbReference>
<dbReference type="SUPFAM" id="SSF51735">
    <property type="entry name" value="NAD(P)-binding Rossmann-fold domains"/>
    <property type="match status" value="1"/>
</dbReference>
<proteinExistence type="predicted"/>
<feature type="domain" description="Saccharopine dehydrogenase NADP binding" evidence="1">
    <location>
        <begin position="9"/>
        <end position="117"/>
    </location>
</feature>
<dbReference type="PANTHER" id="PTHR43796">
    <property type="entry name" value="CARBOXYNORSPERMIDINE SYNTHASE"/>
    <property type="match status" value="1"/>
</dbReference>
<dbReference type="Gene3D" id="3.30.360.10">
    <property type="entry name" value="Dihydrodipicolinate Reductase, domain 2"/>
    <property type="match status" value="1"/>
</dbReference>
<dbReference type="InterPro" id="IPR005097">
    <property type="entry name" value="Sacchrp_dh_NADP-bd"/>
</dbReference>
<dbReference type="Gene3D" id="3.40.50.720">
    <property type="entry name" value="NAD(P)-binding Rossmann-like Domain"/>
    <property type="match status" value="1"/>
</dbReference>
<protein>
    <recommendedName>
        <fullName evidence="1">Saccharopine dehydrogenase NADP binding domain-containing protein</fullName>
    </recommendedName>
</protein>
<reference evidence="2" key="1">
    <citation type="submission" date="2020-02" db="EMBL/GenBank/DDBJ databases">
        <authorList>
            <person name="Meier V. D."/>
        </authorList>
    </citation>
    <scope>NUCLEOTIDE SEQUENCE</scope>
    <source>
        <strain evidence="2">AVDCRST_MAG02</strain>
    </source>
</reference>
<evidence type="ECO:0000313" key="2">
    <source>
        <dbReference type="EMBL" id="CAA9456471.1"/>
    </source>
</evidence>
<sequence length="358" mass="38026">MARRGRDGIVVLGGYGAVGRVACEILGSRFPGRVFAAGRDPGQAEAFSRETGGRVLPLGLDLADPREADRALDRARIAVACAGRDDIGFARACLERGVHYVDVSASHAFLKEAERLATVAEERGAAAVLSVGLAPGLTNLLARLCKDTLGTVRTIDIYVLIGMGEAHGEAAVRWTVENLDKRFTAPGAGGPREVGSLEDPKATIFPAGYGRRTAYRFDFPDQHVVSRTLGVEDVATRLCFDPAPLTRVLALLKRAGALRVLRNRAVREATIHLLTRVRSGSDGFAIKAEARGPDGRSFACSVGGKGEARATGVVAALAAESLYAPPTPPRPGVLHIEQFFEPVRFLGRVADHDLAVAF</sequence>
<evidence type="ECO:0000259" key="1">
    <source>
        <dbReference type="Pfam" id="PF03435"/>
    </source>
</evidence>
<dbReference type="AlphaFoldDB" id="A0A6J4R1Q6"/>
<name>A0A6J4R1Q6_9ACTN</name>
<organism evidence="2">
    <name type="scientific">uncultured Rubrobacteraceae bacterium</name>
    <dbReference type="NCBI Taxonomy" id="349277"/>
    <lineage>
        <taxon>Bacteria</taxon>
        <taxon>Bacillati</taxon>
        <taxon>Actinomycetota</taxon>
        <taxon>Rubrobacteria</taxon>
        <taxon>Rubrobacterales</taxon>
        <taxon>Rubrobacteraceae</taxon>
        <taxon>environmental samples</taxon>
    </lineage>
</organism>
<gene>
    <name evidence="2" type="ORF">AVDCRST_MAG02-2348</name>
</gene>
<accession>A0A6J4R1Q6</accession>
<dbReference type="Pfam" id="PF03435">
    <property type="entry name" value="Sacchrp_dh_NADP"/>
    <property type="match status" value="1"/>
</dbReference>
<dbReference type="EMBL" id="CADCVH010000053">
    <property type="protein sequence ID" value="CAA9456471.1"/>
    <property type="molecule type" value="Genomic_DNA"/>
</dbReference>